<dbReference type="RefSeq" id="WP_307506246.1">
    <property type="nucleotide sequence ID" value="NZ_BAAACE010000027.1"/>
</dbReference>
<accession>A0ABU0N1R2</accession>
<dbReference type="InterPro" id="IPR011437">
    <property type="entry name" value="DUF1540"/>
</dbReference>
<evidence type="ECO:0000313" key="3">
    <source>
        <dbReference type="Proteomes" id="UP001232584"/>
    </source>
</evidence>
<protein>
    <recommendedName>
        <fullName evidence="1">DUF1540 domain-containing protein</fullName>
    </recommendedName>
</protein>
<feature type="domain" description="DUF1540" evidence="1">
    <location>
        <begin position="4"/>
        <end position="42"/>
    </location>
</feature>
<gene>
    <name evidence="2" type="ORF">QOZ92_001770</name>
</gene>
<dbReference type="Proteomes" id="UP001232584">
    <property type="component" value="Unassembled WGS sequence"/>
</dbReference>
<keyword evidence="3" id="KW-1185">Reference proteome</keyword>
<comment type="caution">
    <text evidence="2">The sequence shown here is derived from an EMBL/GenBank/DDBJ whole genome shotgun (WGS) entry which is preliminary data.</text>
</comment>
<reference evidence="2 3" key="1">
    <citation type="submission" date="2023-07" db="EMBL/GenBank/DDBJ databases">
        <title>Genomic Encyclopedia of Type Strains, Phase IV (KMG-IV): sequencing the most valuable type-strain genomes for metagenomic binning, comparative biology and taxonomic classification.</title>
        <authorList>
            <person name="Goeker M."/>
        </authorList>
    </citation>
    <scope>NUCLEOTIDE SEQUENCE [LARGE SCALE GENOMIC DNA]</scope>
    <source>
        <strain evidence="2 3">DSM 15049</strain>
    </source>
</reference>
<feature type="domain" description="DUF1540" evidence="1">
    <location>
        <begin position="66"/>
        <end position="104"/>
    </location>
</feature>
<organism evidence="2 3">
    <name type="scientific">Paraclostridium ghonii</name>
    <dbReference type="NCBI Taxonomy" id="29358"/>
    <lineage>
        <taxon>Bacteria</taxon>
        <taxon>Bacillati</taxon>
        <taxon>Bacillota</taxon>
        <taxon>Clostridia</taxon>
        <taxon>Peptostreptococcales</taxon>
        <taxon>Peptostreptococcaceae</taxon>
        <taxon>Paraclostridium</taxon>
    </lineage>
</organism>
<dbReference type="EMBL" id="JAUSWG010000006">
    <property type="protein sequence ID" value="MDQ0556656.1"/>
    <property type="molecule type" value="Genomic_DNA"/>
</dbReference>
<sequence>MDKIKCSVNNCSHNSKGLCYSDRVNIQGSSAQTKEHTACASFLECAVYSNLTNNTNDNGPCSCLCCKVDTCSYNSNNLCTLECIDVSKDTGRPNLYSETSCSSFKCKK</sequence>
<evidence type="ECO:0000259" key="1">
    <source>
        <dbReference type="Pfam" id="PF07561"/>
    </source>
</evidence>
<dbReference type="Pfam" id="PF07561">
    <property type="entry name" value="DUF1540"/>
    <property type="match status" value="2"/>
</dbReference>
<name>A0ABU0N1R2_9FIRM</name>
<proteinExistence type="predicted"/>
<evidence type="ECO:0000313" key="2">
    <source>
        <dbReference type="EMBL" id="MDQ0556656.1"/>
    </source>
</evidence>